<evidence type="ECO:0000256" key="3">
    <source>
        <dbReference type="ARBA" id="ARBA00022989"/>
    </source>
</evidence>
<dbReference type="AlphaFoldDB" id="A0A518DJ06"/>
<dbReference type="GO" id="GO:0016020">
    <property type="term" value="C:membrane"/>
    <property type="evidence" value="ECO:0007669"/>
    <property type="project" value="UniProtKB-SubCell"/>
</dbReference>
<feature type="transmembrane region" description="Helical" evidence="5">
    <location>
        <begin position="49"/>
        <end position="69"/>
    </location>
</feature>
<gene>
    <name evidence="7" type="ORF">Pla175_48960</name>
</gene>
<dbReference type="GO" id="GO:0002098">
    <property type="term" value="P:tRNA wobble uridine modification"/>
    <property type="evidence" value="ECO:0007669"/>
    <property type="project" value="TreeGrafter"/>
</dbReference>
<name>A0A518DJ06_9BACT</name>
<evidence type="ECO:0000313" key="7">
    <source>
        <dbReference type="EMBL" id="QDU91467.1"/>
    </source>
</evidence>
<dbReference type="InterPro" id="IPR021147">
    <property type="entry name" value="DUF697"/>
</dbReference>
<feature type="transmembrane region" description="Helical" evidence="5">
    <location>
        <begin position="446"/>
        <end position="466"/>
    </location>
</feature>
<reference evidence="7 8" key="1">
    <citation type="submission" date="2019-02" db="EMBL/GenBank/DDBJ databases">
        <title>Deep-cultivation of Planctomycetes and their phenomic and genomic characterization uncovers novel biology.</title>
        <authorList>
            <person name="Wiegand S."/>
            <person name="Jogler M."/>
            <person name="Boedeker C."/>
            <person name="Pinto D."/>
            <person name="Vollmers J."/>
            <person name="Rivas-Marin E."/>
            <person name="Kohn T."/>
            <person name="Peeters S.H."/>
            <person name="Heuer A."/>
            <person name="Rast P."/>
            <person name="Oberbeckmann S."/>
            <person name="Bunk B."/>
            <person name="Jeske O."/>
            <person name="Meyerdierks A."/>
            <person name="Storesund J.E."/>
            <person name="Kallscheuer N."/>
            <person name="Luecker S."/>
            <person name="Lage O.M."/>
            <person name="Pohl T."/>
            <person name="Merkel B.J."/>
            <person name="Hornburger P."/>
            <person name="Mueller R.-W."/>
            <person name="Bruemmer F."/>
            <person name="Labrenz M."/>
            <person name="Spormann A.M."/>
            <person name="Op den Camp H."/>
            <person name="Overmann J."/>
            <person name="Amann R."/>
            <person name="Jetten M.S.M."/>
            <person name="Mascher T."/>
            <person name="Medema M.H."/>
            <person name="Devos D.P."/>
            <person name="Kaster A.-K."/>
            <person name="Ovreas L."/>
            <person name="Rohde M."/>
            <person name="Galperin M.Y."/>
            <person name="Jogler C."/>
        </authorList>
    </citation>
    <scope>NUCLEOTIDE SEQUENCE [LARGE SCALE GENOMIC DNA]</scope>
    <source>
        <strain evidence="7 8">Pla175</strain>
    </source>
</reference>
<sequence length="515" mass="55373">MLPNLRPPKGLLALVAVAVLGYLMATMPGTAVEQYRKARELGPLAEYGYLAIAGTGGAMLAGLALWGLWRVGRNTLAGRYERQRRGKNPSELSAADRAKELTDNLAAGRGYGADATPLLRAEIEKAIAQLEAKRDTRRVEVVAFGTISSGKSSLLNAIAGQDAFRTDVVGGTTVTRSTIPWPGADSAVLVDTPGLAEVAGEGRAAEAADAAENADLVLFVVDGPLKAYEHELLDRLREMEKRVVLCLNKADWYAERERNELLDQLREQTVGRVAPRDVVWVRSRETARPQVRVLAGGAEETVETPVPADISPLAERLVEIIRREGGDLLLANLLMQSRGLIDDAKQRVLAALDDEADRVINRYMWAAGGATAVNPVPLLDIAGGSAITVKMVLDLAGVYKQKIDTDTVVEMLAQLGKNLIVMLGATAAAPALAGSIGMMLKTVPGIGTIAGGLLQGVVQALVTQWIGRIFKQYYRRGMQPPEGGLAELARREWAAVTSAEELRKLVRLSRQKVKE</sequence>
<dbReference type="InterPro" id="IPR027417">
    <property type="entry name" value="P-loop_NTPase"/>
</dbReference>
<feature type="transmembrane region" description="Helical" evidence="5">
    <location>
        <begin position="419"/>
        <end position="440"/>
    </location>
</feature>
<dbReference type="OrthoDB" id="234347at2"/>
<keyword evidence="4 5" id="KW-0472">Membrane</keyword>
<comment type="subcellular location">
    <subcellularLocation>
        <location evidence="1">Membrane</location>
        <topology evidence="1">Multi-pass membrane protein</topology>
    </subcellularLocation>
</comment>
<evidence type="ECO:0000256" key="2">
    <source>
        <dbReference type="ARBA" id="ARBA00022692"/>
    </source>
</evidence>
<dbReference type="PANTHER" id="PTHR42714">
    <property type="entry name" value="TRNA MODIFICATION GTPASE GTPBP3"/>
    <property type="match status" value="1"/>
</dbReference>
<dbReference type="PANTHER" id="PTHR42714:SF2">
    <property type="entry name" value="TRNA MODIFICATION GTPASE GTPBP3, MITOCHONDRIAL"/>
    <property type="match status" value="1"/>
</dbReference>
<dbReference type="GO" id="GO:0005737">
    <property type="term" value="C:cytoplasm"/>
    <property type="evidence" value="ECO:0007669"/>
    <property type="project" value="TreeGrafter"/>
</dbReference>
<dbReference type="SUPFAM" id="SSF52540">
    <property type="entry name" value="P-loop containing nucleoside triphosphate hydrolases"/>
    <property type="match status" value="1"/>
</dbReference>
<dbReference type="KEGG" id="pnd:Pla175_48960"/>
<accession>A0A518DJ06</accession>
<evidence type="ECO:0000256" key="4">
    <source>
        <dbReference type="ARBA" id="ARBA00023136"/>
    </source>
</evidence>
<evidence type="ECO:0000256" key="1">
    <source>
        <dbReference type="ARBA" id="ARBA00004141"/>
    </source>
</evidence>
<keyword evidence="3 5" id="KW-1133">Transmembrane helix</keyword>
<dbReference type="Gene3D" id="3.40.50.300">
    <property type="entry name" value="P-loop containing nucleotide triphosphate hydrolases"/>
    <property type="match status" value="1"/>
</dbReference>
<dbReference type="Pfam" id="PF05128">
    <property type="entry name" value="DUF697"/>
    <property type="match status" value="1"/>
</dbReference>
<proteinExistence type="predicted"/>
<dbReference type="GO" id="GO:0030488">
    <property type="term" value="P:tRNA methylation"/>
    <property type="evidence" value="ECO:0007669"/>
    <property type="project" value="TreeGrafter"/>
</dbReference>
<dbReference type="EMBL" id="CP036291">
    <property type="protein sequence ID" value="QDU91467.1"/>
    <property type="molecule type" value="Genomic_DNA"/>
</dbReference>
<dbReference type="GO" id="GO:0005525">
    <property type="term" value="F:GTP binding"/>
    <property type="evidence" value="ECO:0007669"/>
    <property type="project" value="InterPro"/>
</dbReference>
<dbReference type="RefSeq" id="WP_145291606.1">
    <property type="nucleotide sequence ID" value="NZ_CP036291.1"/>
</dbReference>
<dbReference type="InterPro" id="IPR006073">
    <property type="entry name" value="GTP-bd"/>
</dbReference>
<evidence type="ECO:0000259" key="6">
    <source>
        <dbReference type="Pfam" id="PF01926"/>
    </source>
</evidence>
<feature type="domain" description="G" evidence="6">
    <location>
        <begin position="141"/>
        <end position="249"/>
    </location>
</feature>
<protein>
    <submittedName>
        <fullName evidence="7">GTP-binding protein Der</fullName>
    </submittedName>
</protein>
<evidence type="ECO:0000256" key="5">
    <source>
        <dbReference type="SAM" id="Phobius"/>
    </source>
</evidence>
<keyword evidence="2 5" id="KW-0812">Transmembrane</keyword>
<keyword evidence="8" id="KW-1185">Reference proteome</keyword>
<dbReference type="Proteomes" id="UP000317429">
    <property type="component" value="Chromosome"/>
</dbReference>
<organism evidence="7 8">
    <name type="scientific">Pirellulimonas nuda</name>
    <dbReference type="NCBI Taxonomy" id="2528009"/>
    <lineage>
        <taxon>Bacteria</taxon>
        <taxon>Pseudomonadati</taxon>
        <taxon>Planctomycetota</taxon>
        <taxon>Planctomycetia</taxon>
        <taxon>Pirellulales</taxon>
        <taxon>Lacipirellulaceae</taxon>
        <taxon>Pirellulimonas</taxon>
    </lineage>
</organism>
<dbReference type="Pfam" id="PF01926">
    <property type="entry name" value="MMR_HSR1"/>
    <property type="match status" value="1"/>
</dbReference>
<evidence type="ECO:0000313" key="8">
    <source>
        <dbReference type="Proteomes" id="UP000317429"/>
    </source>
</evidence>